<evidence type="ECO:0000313" key="1">
    <source>
        <dbReference type="EMBL" id="KAI3723907.1"/>
    </source>
</evidence>
<organism evidence="1 2">
    <name type="scientific">Cichorium intybus</name>
    <name type="common">Chicory</name>
    <dbReference type="NCBI Taxonomy" id="13427"/>
    <lineage>
        <taxon>Eukaryota</taxon>
        <taxon>Viridiplantae</taxon>
        <taxon>Streptophyta</taxon>
        <taxon>Embryophyta</taxon>
        <taxon>Tracheophyta</taxon>
        <taxon>Spermatophyta</taxon>
        <taxon>Magnoliopsida</taxon>
        <taxon>eudicotyledons</taxon>
        <taxon>Gunneridae</taxon>
        <taxon>Pentapetalae</taxon>
        <taxon>asterids</taxon>
        <taxon>campanulids</taxon>
        <taxon>Asterales</taxon>
        <taxon>Asteraceae</taxon>
        <taxon>Cichorioideae</taxon>
        <taxon>Cichorieae</taxon>
        <taxon>Cichoriinae</taxon>
        <taxon>Cichorium</taxon>
    </lineage>
</organism>
<comment type="caution">
    <text evidence="1">The sequence shown here is derived from an EMBL/GenBank/DDBJ whole genome shotgun (WGS) entry which is preliminary data.</text>
</comment>
<gene>
    <name evidence="1" type="ORF">L2E82_35669</name>
</gene>
<proteinExistence type="predicted"/>
<accession>A0ACB9BPJ8</accession>
<name>A0ACB9BPJ8_CICIN</name>
<evidence type="ECO:0000313" key="2">
    <source>
        <dbReference type="Proteomes" id="UP001055811"/>
    </source>
</evidence>
<reference evidence="1 2" key="2">
    <citation type="journal article" date="2022" name="Mol. Ecol. Resour.">
        <title>The genomes of chicory, endive, great burdock and yacon provide insights into Asteraceae paleo-polyploidization history and plant inulin production.</title>
        <authorList>
            <person name="Fan W."/>
            <person name="Wang S."/>
            <person name="Wang H."/>
            <person name="Wang A."/>
            <person name="Jiang F."/>
            <person name="Liu H."/>
            <person name="Zhao H."/>
            <person name="Xu D."/>
            <person name="Zhang Y."/>
        </authorList>
    </citation>
    <scope>NUCLEOTIDE SEQUENCE [LARGE SCALE GENOMIC DNA]</scope>
    <source>
        <strain evidence="2">cv. Punajuju</strain>
        <tissue evidence="1">Leaves</tissue>
    </source>
</reference>
<reference evidence="2" key="1">
    <citation type="journal article" date="2022" name="Mol. Ecol. Resour.">
        <title>The genomes of chicory, endive, great burdock and yacon provide insights into Asteraceae palaeo-polyploidization history and plant inulin production.</title>
        <authorList>
            <person name="Fan W."/>
            <person name="Wang S."/>
            <person name="Wang H."/>
            <person name="Wang A."/>
            <person name="Jiang F."/>
            <person name="Liu H."/>
            <person name="Zhao H."/>
            <person name="Xu D."/>
            <person name="Zhang Y."/>
        </authorList>
    </citation>
    <scope>NUCLEOTIDE SEQUENCE [LARGE SCALE GENOMIC DNA]</scope>
    <source>
        <strain evidence="2">cv. Punajuju</strain>
    </source>
</reference>
<dbReference type="Proteomes" id="UP001055811">
    <property type="component" value="Linkage Group LG06"/>
</dbReference>
<keyword evidence="2" id="KW-1185">Reference proteome</keyword>
<dbReference type="EMBL" id="CM042014">
    <property type="protein sequence ID" value="KAI3723907.1"/>
    <property type="molecule type" value="Genomic_DNA"/>
</dbReference>
<sequence>MATTPTIKTVEARLTYDSRGNPTDEVYITLSDGTWTRAAITSIGTFEVDEFVFVSQAAETITKIIGPALIGKDPTDQVYLDNLMLQILDGIENEFGMSNKTLDLELISAISHAICEAGARVLNIPLYLHIANLAGNKNMVMPVPAFIVINGGSLARNRFPVKGYKEGFELVIAAITEAGYTGKVVIGMNVAASEFYGEDNTYNLNYKEESFNKAIDEKTCNAYLLKVNQFGSVTQSIEAVKLLKHAGWGVIAYSDENEIEDTFIAHLSVGLGMGQIKTGAPGSSAKYNELLLIEEELGSKAVYDGANIRKPMEH</sequence>
<protein>
    <submittedName>
        <fullName evidence="1">Uncharacterized protein</fullName>
    </submittedName>
</protein>